<dbReference type="PROSITE" id="PS50035">
    <property type="entry name" value="PLD"/>
    <property type="match status" value="1"/>
</dbReference>
<evidence type="ECO:0000256" key="6">
    <source>
        <dbReference type="SAM" id="MobiDB-lite"/>
    </source>
</evidence>
<accession>A0A077AU44</accession>
<dbReference type="EMBL" id="CP008941">
    <property type="protein sequence ID" value="AIK95901.1"/>
    <property type="molecule type" value="Genomic_DNA"/>
</dbReference>
<evidence type="ECO:0000256" key="3">
    <source>
        <dbReference type="ARBA" id="ARBA00018392"/>
    </source>
</evidence>
<proteinExistence type="predicted"/>
<feature type="compositionally biased region" description="Basic and acidic residues" evidence="6">
    <location>
        <begin position="252"/>
        <end position="301"/>
    </location>
</feature>
<dbReference type="HOGENOM" id="CLU_862462_0_0_5"/>
<evidence type="ECO:0000259" key="7">
    <source>
        <dbReference type="PROSITE" id="PS50035"/>
    </source>
</evidence>
<evidence type="ECO:0000313" key="9">
    <source>
        <dbReference type="Proteomes" id="UP000028926"/>
    </source>
</evidence>
<dbReference type="Gene3D" id="3.30.870.10">
    <property type="entry name" value="Endonuclease Chain A"/>
    <property type="match status" value="1"/>
</dbReference>
<dbReference type="GO" id="GO:0005576">
    <property type="term" value="C:extracellular region"/>
    <property type="evidence" value="ECO:0007669"/>
    <property type="project" value="UniProtKB-SubCell"/>
</dbReference>
<evidence type="ECO:0000256" key="5">
    <source>
        <dbReference type="ARBA" id="ARBA00029594"/>
    </source>
</evidence>
<sequence>MHIVEINKIQVSLKKIILWAVICFPLNFQSTIFANEIEVLTTLDEHRKILESSLQAAQERVIIVSPYISKWAITEDKIVDLVKRKHEEKVKVTIYTDCRLDRYLKTDNLKYIAKDGRELLRKAYINLRILNKVHAKVLIKDDDMIVIGSFNWLSAARNLHSDHSNLEQSIVVRGLQAAGLIATSLAGLETLEEVETPYSEALDKNEDDQEGDILDKVLAISNGAEHLSHEEQEKMTYALRNIANSSEESESDSEKESESDSEKESESDSEKESESDSEKESESDSEKESESDSELKIFTEHYSEKIGRRRIKKALKENNDLW</sequence>
<feature type="domain" description="PLD phosphodiesterase" evidence="7">
    <location>
        <begin position="129"/>
        <end position="156"/>
    </location>
</feature>
<reference evidence="8 9" key="1">
    <citation type="submission" date="2014-07" db="EMBL/GenBank/DDBJ databases">
        <title>Comparative genomic insights into amoeba endosymbionts belonging to the families of Holosporaceae and Candidatus Midichloriaceae within Rickettsiales.</title>
        <authorList>
            <person name="Wang Z."/>
            <person name="Wu M."/>
        </authorList>
    </citation>
    <scope>NUCLEOTIDE SEQUENCE [LARGE SCALE GENOMIC DNA]</scope>
    <source>
        <strain evidence="8">PRA3</strain>
    </source>
</reference>
<dbReference type="GO" id="GO:0006793">
    <property type="term" value="P:phosphorus metabolic process"/>
    <property type="evidence" value="ECO:0007669"/>
    <property type="project" value="UniProtKB-ARBA"/>
</dbReference>
<name>A0A077AU44_9PROT</name>
<feature type="region of interest" description="Disordered" evidence="6">
    <location>
        <begin position="243"/>
        <end position="301"/>
    </location>
</feature>
<dbReference type="InterPro" id="IPR001736">
    <property type="entry name" value="PLipase_D/transphosphatidylase"/>
</dbReference>
<comment type="function">
    <text evidence="1">Could be a virulence factor.</text>
</comment>
<dbReference type="Proteomes" id="UP000028926">
    <property type="component" value="Chromosome"/>
</dbReference>
<protein>
    <recommendedName>
        <fullName evidence="3">Phospholipase D</fullName>
    </recommendedName>
    <alternativeName>
        <fullName evidence="5">Choline phosphatase</fullName>
    </alternativeName>
</protein>
<dbReference type="GO" id="GO:0003824">
    <property type="term" value="F:catalytic activity"/>
    <property type="evidence" value="ECO:0007669"/>
    <property type="project" value="InterPro"/>
</dbReference>
<dbReference type="AlphaFoldDB" id="A0A077AU44"/>
<dbReference type="STRING" id="91604.ID47_02865"/>
<keyword evidence="9" id="KW-1185">Reference proteome</keyword>
<dbReference type="eggNOG" id="COG1502">
    <property type="taxonomic scope" value="Bacteria"/>
</dbReference>
<evidence type="ECO:0000256" key="4">
    <source>
        <dbReference type="ARBA" id="ARBA00022525"/>
    </source>
</evidence>
<dbReference type="InterPro" id="IPR025202">
    <property type="entry name" value="PLD-like_dom"/>
</dbReference>
<dbReference type="OrthoDB" id="9757917at2"/>
<dbReference type="SUPFAM" id="SSF56024">
    <property type="entry name" value="Phospholipase D/nuclease"/>
    <property type="match status" value="1"/>
</dbReference>
<evidence type="ECO:0000313" key="8">
    <source>
        <dbReference type="EMBL" id="AIK95901.1"/>
    </source>
</evidence>
<dbReference type="KEGG" id="paca:ID47_02865"/>
<evidence type="ECO:0000256" key="1">
    <source>
        <dbReference type="ARBA" id="ARBA00003145"/>
    </source>
</evidence>
<dbReference type="RefSeq" id="WP_038463538.1">
    <property type="nucleotide sequence ID" value="NZ_CP008941.1"/>
</dbReference>
<evidence type="ECO:0000256" key="2">
    <source>
        <dbReference type="ARBA" id="ARBA00004613"/>
    </source>
</evidence>
<dbReference type="Pfam" id="PF13091">
    <property type="entry name" value="PLDc_2"/>
    <property type="match status" value="1"/>
</dbReference>
<organism evidence="8 9">
    <name type="scientific">Candidatus Odyssella acanthamoebae</name>
    <dbReference type="NCBI Taxonomy" id="91604"/>
    <lineage>
        <taxon>Bacteria</taxon>
        <taxon>Pseudomonadati</taxon>
        <taxon>Pseudomonadota</taxon>
        <taxon>Alphaproteobacteria</taxon>
        <taxon>Holosporales</taxon>
        <taxon>Candidatus Paracaedibacteraceae</taxon>
        <taxon>Candidatus Odyssella</taxon>
    </lineage>
</organism>
<gene>
    <name evidence="8" type="ORF">ID47_02865</name>
</gene>
<comment type="subcellular location">
    <subcellularLocation>
        <location evidence="2">Secreted</location>
    </subcellularLocation>
</comment>
<keyword evidence="4" id="KW-0964">Secreted</keyword>